<dbReference type="EMBL" id="MN536026">
    <property type="protein sequence ID" value="QIG56899.1"/>
    <property type="molecule type" value="Genomic_DNA"/>
</dbReference>
<evidence type="ECO:0000313" key="2">
    <source>
        <dbReference type="Proteomes" id="UP000502584"/>
    </source>
</evidence>
<name>A0A6G6XHA7_9CAUD</name>
<sequence length="69" mass="7762">MTEPRLTLADCHAMEPRYCNQGIRAVLGRLGLSWPEFRDRGLPFSAFEGVDDAMVQAVLDKARERLGAR</sequence>
<evidence type="ECO:0000313" key="1">
    <source>
        <dbReference type="EMBL" id="QIG56899.1"/>
    </source>
</evidence>
<accession>A0A6G6XHA7</accession>
<gene>
    <name evidence="1" type="ORF">vBPaeSS2019XI_021</name>
</gene>
<keyword evidence="2" id="KW-1185">Reference proteome</keyword>
<organism evidence="1 2">
    <name type="scientific">Pseudomonas phage vB_Pae-SS2019XI</name>
    <dbReference type="NCBI Taxonomy" id="2660688"/>
    <lineage>
        <taxon>Viruses</taxon>
        <taxon>Duplodnaviria</taxon>
        <taxon>Heunggongvirae</taxon>
        <taxon>Uroviricota</taxon>
        <taxon>Caudoviricetes</taxon>
        <taxon>Casjensviridae</taxon>
        <taxon>Maxdohrnvirus</taxon>
        <taxon>Maxdohrnvirus SS2019XI</taxon>
    </lineage>
</organism>
<protein>
    <submittedName>
        <fullName evidence="1">Uncharacterized protein</fullName>
    </submittedName>
</protein>
<dbReference type="Proteomes" id="UP000502584">
    <property type="component" value="Segment"/>
</dbReference>
<reference evidence="1 2" key="1">
    <citation type="submission" date="2019-10" db="EMBL/GenBank/DDBJ databases">
        <title>Genome of the temperate Pseudomonas aerugionosa phage vB_Pae-SS2019XI.</title>
        <authorList>
            <person name="Hammerl J.A."/>
            <person name="Jaeckel C."/>
            <person name="Schnehle S."/>
            <person name="Schmoger S."/>
        </authorList>
    </citation>
    <scope>NUCLEOTIDE SEQUENCE [LARGE SCALE GENOMIC DNA]</scope>
</reference>
<proteinExistence type="predicted"/>